<comment type="subcellular location">
    <subcellularLocation>
        <location evidence="1">Membrane</location>
        <topology evidence="1">Multi-pass membrane protein</topology>
    </subcellularLocation>
</comment>
<gene>
    <name evidence="14" type="ORF">JL09_g27</name>
</gene>
<evidence type="ECO:0000256" key="8">
    <source>
        <dbReference type="ARBA" id="ARBA00022786"/>
    </source>
</evidence>
<dbReference type="CDD" id="cd20354">
    <property type="entry name" value="Rcat_RBR_RNF14"/>
    <property type="match status" value="1"/>
</dbReference>
<dbReference type="InterPro" id="IPR047548">
    <property type="entry name" value="Rcat_RBR_RNF14"/>
</dbReference>
<dbReference type="EMBL" id="JQFK01000001">
    <property type="protein sequence ID" value="KGK40650.1"/>
    <property type="molecule type" value="Genomic_DNA"/>
</dbReference>
<reference evidence="15" key="1">
    <citation type="journal article" date="2014" name="Microb. Cell Fact.">
        <title>Exploiting Issatchenkia orientalis SD108 for succinic acid production.</title>
        <authorList>
            <person name="Xiao H."/>
            <person name="Shao Z."/>
            <person name="Jiang Y."/>
            <person name="Dole S."/>
            <person name="Zhao H."/>
        </authorList>
    </citation>
    <scope>NUCLEOTIDE SEQUENCE [LARGE SCALE GENOMIC DNA]</scope>
    <source>
        <strain evidence="15">SD108</strain>
    </source>
</reference>
<feature type="transmembrane region" description="Helical" evidence="12">
    <location>
        <begin position="140"/>
        <end position="159"/>
    </location>
</feature>
<evidence type="ECO:0000256" key="12">
    <source>
        <dbReference type="SAM" id="Phobius"/>
    </source>
</evidence>
<evidence type="ECO:0000256" key="9">
    <source>
        <dbReference type="ARBA" id="ARBA00022833"/>
    </source>
</evidence>
<dbReference type="AlphaFoldDB" id="A0A099P6T7"/>
<dbReference type="GO" id="GO:0008270">
    <property type="term" value="F:zinc ion binding"/>
    <property type="evidence" value="ECO:0007669"/>
    <property type="project" value="UniProtKB-KW"/>
</dbReference>
<dbReference type="PROSITE" id="PS51873">
    <property type="entry name" value="TRIAD"/>
    <property type="match status" value="1"/>
</dbReference>
<dbReference type="InterPro" id="IPR044066">
    <property type="entry name" value="TRIAD_supradom"/>
</dbReference>
<dbReference type="PANTHER" id="PTHR28304">
    <property type="entry name" value="PEROXISOMAL MEMBRANE PROTEIN PEX29"/>
    <property type="match status" value="1"/>
</dbReference>
<evidence type="ECO:0000256" key="11">
    <source>
        <dbReference type="ARBA" id="ARBA00023136"/>
    </source>
</evidence>
<dbReference type="VEuPathDB" id="FungiDB:C5L36_0A10400"/>
<accession>A0A099P6T7</accession>
<evidence type="ECO:0000256" key="1">
    <source>
        <dbReference type="ARBA" id="ARBA00004141"/>
    </source>
</evidence>
<organism evidence="14 15">
    <name type="scientific">Pichia kudriavzevii</name>
    <name type="common">Yeast</name>
    <name type="synonym">Issatchenkia orientalis</name>
    <dbReference type="NCBI Taxonomy" id="4909"/>
    <lineage>
        <taxon>Eukaryota</taxon>
        <taxon>Fungi</taxon>
        <taxon>Dikarya</taxon>
        <taxon>Ascomycota</taxon>
        <taxon>Saccharomycotina</taxon>
        <taxon>Pichiomycetes</taxon>
        <taxon>Pichiales</taxon>
        <taxon>Pichiaceae</taxon>
        <taxon>Pichia</taxon>
    </lineage>
</organism>
<dbReference type="Pfam" id="PF01485">
    <property type="entry name" value="IBR"/>
    <property type="match status" value="2"/>
</dbReference>
<keyword evidence="9" id="KW-0862">Zinc</keyword>
<dbReference type="GO" id="GO:0016740">
    <property type="term" value="F:transferase activity"/>
    <property type="evidence" value="ECO:0007669"/>
    <property type="project" value="UniProtKB-KW"/>
</dbReference>
<comment type="caution">
    <text evidence="14">The sequence shown here is derived from an EMBL/GenBank/DDBJ whole genome shotgun (WGS) entry which is preliminary data.</text>
</comment>
<keyword evidence="6" id="KW-0677">Repeat</keyword>
<evidence type="ECO:0000256" key="10">
    <source>
        <dbReference type="ARBA" id="ARBA00022989"/>
    </source>
</evidence>
<evidence type="ECO:0000313" key="14">
    <source>
        <dbReference type="EMBL" id="KGK40650.1"/>
    </source>
</evidence>
<dbReference type="eggNOG" id="KOG1814">
    <property type="taxonomic scope" value="Eukaryota"/>
</dbReference>
<evidence type="ECO:0000256" key="2">
    <source>
        <dbReference type="ARBA" id="ARBA00004906"/>
    </source>
</evidence>
<protein>
    <recommendedName>
        <fullName evidence="13">RING-type domain-containing protein</fullName>
    </recommendedName>
</protein>
<dbReference type="InterPro" id="IPR002867">
    <property type="entry name" value="IBR_dom"/>
</dbReference>
<proteinExistence type="predicted"/>
<dbReference type="SMART" id="SM00647">
    <property type="entry name" value="IBR"/>
    <property type="match status" value="2"/>
</dbReference>
<dbReference type="PANTHER" id="PTHR28304:SF1">
    <property type="entry name" value="PEROXISOMAL MEMBRANE PROTEIN PEX28"/>
    <property type="match status" value="1"/>
</dbReference>
<dbReference type="Pfam" id="PF06398">
    <property type="entry name" value="Pex24p"/>
    <property type="match status" value="1"/>
</dbReference>
<evidence type="ECO:0000256" key="3">
    <source>
        <dbReference type="ARBA" id="ARBA00022679"/>
    </source>
</evidence>
<dbReference type="GO" id="GO:0005778">
    <property type="term" value="C:peroxisomal membrane"/>
    <property type="evidence" value="ECO:0007669"/>
    <property type="project" value="TreeGrafter"/>
</dbReference>
<feature type="transmembrane region" description="Helical" evidence="12">
    <location>
        <begin position="324"/>
        <end position="344"/>
    </location>
</feature>
<sequence length="662" mass="76661">MFGVRRDGKNAHNSHRRKVVKSISRLLISLVAHDDENLESFLEELEERGSSSEAKRGKHFIDRIMKTKILQKASSIETKEVNENVDKDKLSLPKLATNFQALAKKLNIINMLINEIHDIGKWKYADKTLTVLLLYTWMCIYPYFLLICPIVFAAGYMCYQYTYRHPLINKPSCSTRDKSLEKVWELGCGERLKQVRSERLPDRGLFGFLLDGSDEEEGMQANGDEERERFDEGDAREIFRDVEVSGMFEEYEKMIEKEGNERDGTRENTFGLEEHFESTYHNHILESLLEIQTLTGQILDSVERGERFIEECCSFQNEKVSTVLLYKLLLIVVIVFVLGDYINWKLITITLPWIVLGTIHPMGKVFFRLLTVKGGNNNSNHEGKKRKPYGEHVVEERHENNILDEYLESLVLIDESVTAREGKIADFKEFDDEFFKLPVSPDLMRRFLLGETKEELIQRYMSLYEQTSMERYAKFFPNRVANCPRSFCATTFIKKDPDNKLAICPGCNFAFCSQCLHSWHGDINSCSIYKKKIPEDIILKWIDNNGQTPNKQTSEERETCSNIIYKYGKKIIELAASEYIAQVQFEELVKSGDADITQCPSCSTYIQRSDGCNKMTCSKCLVFFCNLCGDRLNRNDPYEHYNNPLNRCFGKLFQGMVPEEDG</sequence>
<dbReference type="CDD" id="cd20341">
    <property type="entry name" value="BRcat_RBR_RNF14"/>
    <property type="match status" value="1"/>
</dbReference>
<keyword evidence="5" id="KW-0479">Metal-binding</keyword>
<dbReference type="InterPro" id="IPR010482">
    <property type="entry name" value="TECPR1-like_DysF"/>
</dbReference>
<evidence type="ECO:0000256" key="7">
    <source>
        <dbReference type="ARBA" id="ARBA00022771"/>
    </source>
</evidence>
<evidence type="ECO:0000256" key="5">
    <source>
        <dbReference type="ARBA" id="ARBA00022723"/>
    </source>
</evidence>
<feature type="domain" description="RING-type" evidence="13">
    <location>
        <begin position="370"/>
        <end position="652"/>
    </location>
</feature>
<dbReference type="InterPro" id="IPR052816">
    <property type="entry name" value="Peroxisomal_Membrane_PEX28-32"/>
</dbReference>
<keyword evidence="8" id="KW-0833">Ubl conjugation pathway</keyword>
<evidence type="ECO:0000256" key="6">
    <source>
        <dbReference type="ARBA" id="ARBA00022737"/>
    </source>
</evidence>
<dbReference type="GO" id="GO:0007031">
    <property type="term" value="P:peroxisome organization"/>
    <property type="evidence" value="ECO:0007669"/>
    <property type="project" value="UniProtKB-ARBA"/>
</dbReference>
<dbReference type="HOGENOM" id="CLU_414501_0_0_1"/>
<dbReference type="SUPFAM" id="SSF57850">
    <property type="entry name" value="RING/U-box"/>
    <property type="match status" value="2"/>
</dbReference>
<keyword evidence="10 12" id="KW-1133">Transmembrane helix</keyword>
<name>A0A099P6T7_PICKU</name>
<dbReference type="Proteomes" id="UP000029867">
    <property type="component" value="Unassembled WGS sequence"/>
</dbReference>
<comment type="pathway">
    <text evidence="2">Protein modification; protein ubiquitination.</text>
</comment>
<evidence type="ECO:0000256" key="4">
    <source>
        <dbReference type="ARBA" id="ARBA00022692"/>
    </source>
</evidence>
<keyword evidence="7" id="KW-0863">Zinc-finger</keyword>
<keyword evidence="11 12" id="KW-0472">Membrane</keyword>
<evidence type="ECO:0000313" key="15">
    <source>
        <dbReference type="Proteomes" id="UP000029867"/>
    </source>
</evidence>
<dbReference type="Gene3D" id="1.20.120.1750">
    <property type="match status" value="1"/>
</dbReference>
<evidence type="ECO:0000259" key="13">
    <source>
        <dbReference type="PROSITE" id="PS51873"/>
    </source>
</evidence>
<keyword evidence="3" id="KW-0808">Transferase</keyword>
<keyword evidence="4 12" id="KW-0812">Transmembrane</keyword>